<proteinExistence type="predicted"/>
<dbReference type="InterPro" id="IPR024021">
    <property type="entry name" value="FeFe-hyd_HydE_rSAM"/>
</dbReference>
<comment type="caution">
    <text evidence="9">The sequence shown here is derived from an EMBL/GenBank/DDBJ whole genome shotgun (WGS) entry which is preliminary data.</text>
</comment>
<keyword evidence="9" id="KW-0808">Transferase</keyword>
<dbReference type="STRING" id="29349.CLOTH_17860"/>
<dbReference type="SFLD" id="SFLDG01060">
    <property type="entry name" value="BATS_domain_containing"/>
    <property type="match status" value="1"/>
</dbReference>
<dbReference type="InterPro" id="IPR021778">
    <property type="entry name" value="Se/S_carrier-like"/>
</dbReference>
<dbReference type="GO" id="GO:0042364">
    <property type="term" value="P:water-soluble vitamin biosynthetic process"/>
    <property type="evidence" value="ECO:0007669"/>
    <property type="project" value="UniProtKB-ARBA"/>
</dbReference>
<dbReference type="InterPro" id="IPR013785">
    <property type="entry name" value="Aldolase_TIM"/>
</dbReference>
<keyword evidence="10" id="KW-1185">Reference proteome</keyword>
<sequence>MNEIKHHLIMTGSTSHMLRGDKVLKDKGIETALVPAPAEYGSVCAIAIRVRKEDSDISEKYLRENDIVISGIYEEKPQRLTGLIEKIRNSVIREEFLSILKKVEEGLELSFEDIVILLKAEGTAEKEALFKAADEMRKEILGDVVDIRGAIEFSNYCRKDCKYCGVRKGLTTLERYRMDEEEIMEIVHELHSLGLKTVILQSGEDPFWTKEKIGNLITRIKKETGMRITLSLGERPREEFEYFKELGADNYLLKIETTNKDIFEYVHPDDDYDHRIECSKWIRELGYINGSGCIIGLPGQREEDIAKDILFFKDMGINMIGIGPFIPAKGTPLEKYPHGSVEMTLKAVAVTRLVCKRVYLPATTALASIDPDGQTKALKAGANTIMLINTPSKYRYNYQIYSGKNMIDLKSAYKAIKGANRQFPPYLKFDMEVFSDEPNA</sequence>
<keyword evidence="5" id="KW-0408">Iron</keyword>
<dbReference type="EC" id="2.8.1.6" evidence="9"/>
<evidence type="ECO:0000256" key="6">
    <source>
        <dbReference type="ARBA" id="ARBA00023014"/>
    </source>
</evidence>
<protein>
    <submittedName>
        <fullName evidence="9">Biotin synthase</fullName>
        <ecNumber evidence="9">2.8.1.6</ecNumber>
    </submittedName>
</protein>
<dbReference type="RefSeq" id="WP_331722071.1">
    <property type="nucleotide sequence ID" value="NZ_MZGW01000009.1"/>
</dbReference>
<dbReference type="EMBL" id="MZGW01000009">
    <property type="protein sequence ID" value="OPJ54974.1"/>
    <property type="molecule type" value="Genomic_DNA"/>
</dbReference>
<dbReference type="GO" id="GO:0004076">
    <property type="term" value="F:biotin synthase activity"/>
    <property type="evidence" value="ECO:0007669"/>
    <property type="project" value="UniProtKB-EC"/>
</dbReference>
<dbReference type="Pfam" id="PF11823">
    <property type="entry name" value="Se_S_carrier"/>
    <property type="match status" value="1"/>
</dbReference>
<dbReference type="SFLD" id="SFLDG01280">
    <property type="entry name" value="HydE/PylB-like"/>
    <property type="match status" value="1"/>
</dbReference>
<dbReference type="SFLD" id="SFLDS00029">
    <property type="entry name" value="Radical_SAM"/>
    <property type="match status" value="1"/>
</dbReference>
<evidence type="ECO:0000256" key="2">
    <source>
        <dbReference type="ARBA" id="ARBA00022485"/>
    </source>
</evidence>
<dbReference type="InterPro" id="IPR058240">
    <property type="entry name" value="rSAM_sf"/>
</dbReference>
<dbReference type="Pfam" id="PF04055">
    <property type="entry name" value="Radical_SAM"/>
    <property type="match status" value="1"/>
</dbReference>
<dbReference type="SUPFAM" id="SSF102114">
    <property type="entry name" value="Radical SAM enzymes"/>
    <property type="match status" value="1"/>
</dbReference>
<dbReference type="SFLD" id="SFLDG01082">
    <property type="entry name" value="B12-binding_domain_containing"/>
    <property type="match status" value="1"/>
</dbReference>
<keyword evidence="2" id="KW-0004">4Fe-4S</keyword>
<dbReference type="Gene3D" id="3.20.20.70">
    <property type="entry name" value="Aldolase class I"/>
    <property type="match status" value="1"/>
</dbReference>
<evidence type="ECO:0000313" key="10">
    <source>
        <dbReference type="Proteomes" id="UP000190140"/>
    </source>
</evidence>
<dbReference type="GO" id="GO:0051539">
    <property type="term" value="F:4 iron, 4 sulfur cluster binding"/>
    <property type="evidence" value="ECO:0007669"/>
    <property type="project" value="UniProtKB-KW"/>
</dbReference>
<reference evidence="9 10" key="1">
    <citation type="submission" date="2017-03" db="EMBL/GenBank/DDBJ databases">
        <title>Genome sequence of Clostridium thermoalcaliphilum DSM 7309.</title>
        <authorList>
            <person name="Poehlein A."/>
            <person name="Daniel R."/>
        </authorList>
    </citation>
    <scope>NUCLEOTIDE SEQUENCE [LARGE SCALE GENOMIC DNA]</scope>
    <source>
        <strain evidence="9 10">DSM 7309</strain>
    </source>
</reference>
<dbReference type="NCBIfam" id="TIGR03956">
    <property type="entry name" value="rSAM_HydE"/>
    <property type="match status" value="1"/>
</dbReference>
<keyword evidence="6" id="KW-0411">Iron-sulfur</keyword>
<dbReference type="InterPro" id="IPR007197">
    <property type="entry name" value="rSAM"/>
</dbReference>
<evidence type="ECO:0000256" key="5">
    <source>
        <dbReference type="ARBA" id="ARBA00023004"/>
    </source>
</evidence>
<evidence type="ECO:0000313" key="9">
    <source>
        <dbReference type="EMBL" id="OPJ54974.1"/>
    </source>
</evidence>
<dbReference type="SMART" id="SM00876">
    <property type="entry name" value="BATS"/>
    <property type="match status" value="1"/>
</dbReference>
<organism evidence="9 10">
    <name type="scientific">Alkalithermobacter paradoxus</name>
    <dbReference type="NCBI Taxonomy" id="29349"/>
    <lineage>
        <taxon>Bacteria</taxon>
        <taxon>Bacillati</taxon>
        <taxon>Bacillota</taxon>
        <taxon>Clostridia</taxon>
        <taxon>Peptostreptococcales</taxon>
        <taxon>Tepidibacteraceae</taxon>
        <taxon>Alkalithermobacter</taxon>
    </lineage>
</organism>
<gene>
    <name evidence="9" type="primary">bioB</name>
    <name evidence="9" type="ORF">CLOTH_17860</name>
</gene>
<dbReference type="InterPro" id="IPR034422">
    <property type="entry name" value="HydE/PylB-like"/>
</dbReference>
<dbReference type="CDD" id="cd01335">
    <property type="entry name" value="Radical_SAM"/>
    <property type="match status" value="1"/>
</dbReference>
<dbReference type="GO" id="GO:0046872">
    <property type="term" value="F:metal ion binding"/>
    <property type="evidence" value="ECO:0007669"/>
    <property type="project" value="UniProtKB-KW"/>
</dbReference>
<evidence type="ECO:0000256" key="4">
    <source>
        <dbReference type="ARBA" id="ARBA00022723"/>
    </source>
</evidence>
<dbReference type="PANTHER" id="PTHR43726">
    <property type="entry name" value="3-METHYLORNITHINE SYNTHASE"/>
    <property type="match status" value="1"/>
</dbReference>
<comment type="cofactor">
    <cofactor evidence="1">
        <name>[4Fe-4S] cluster</name>
        <dbReference type="ChEBI" id="CHEBI:49883"/>
    </cofactor>
</comment>
<name>A0A1V4I517_9FIRM</name>
<accession>A0A1V4I517</accession>
<evidence type="ECO:0000256" key="3">
    <source>
        <dbReference type="ARBA" id="ARBA00022691"/>
    </source>
</evidence>
<feature type="domain" description="Radical SAM core" evidence="8">
    <location>
        <begin position="143"/>
        <end position="363"/>
    </location>
</feature>
<keyword evidence="4" id="KW-0479">Metal-binding</keyword>
<keyword evidence="3" id="KW-0949">S-adenosyl-L-methionine</keyword>
<dbReference type="GO" id="GO:0044272">
    <property type="term" value="P:sulfur compound biosynthetic process"/>
    <property type="evidence" value="ECO:0007669"/>
    <property type="project" value="UniProtKB-ARBA"/>
</dbReference>
<evidence type="ECO:0000256" key="7">
    <source>
        <dbReference type="ARBA" id="ARBA00034078"/>
    </source>
</evidence>
<dbReference type="PROSITE" id="PS51918">
    <property type="entry name" value="RADICAL_SAM"/>
    <property type="match status" value="1"/>
</dbReference>
<dbReference type="InterPro" id="IPR006638">
    <property type="entry name" value="Elp3/MiaA/NifB-like_rSAM"/>
</dbReference>
<dbReference type="Proteomes" id="UP000190140">
    <property type="component" value="Unassembled WGS sequence"/>
</dbReference>
<evidence type="ECO:0000256" key="1">
    <source>
        <dbReference type="ARBA" id="ARBA00001966"/>
    </source>
</evidence>
<dbReference type="SMART" id="SM00729">
    <property type="entry name" value="Elp3"/>
    <property type="match status" value="1"/>
</dbReference>
<comment type="cofactor">
    <cofactor evidence="7">
        <name>[2Fe-2S] cluster</name>
        <dbReference type="ChEBI" id="CHEBI:190135"/>
    </cofactor>
</comment>
<dbReference type="AlphaFoldDB" id="A0A1V4I517"/>
<evidence type="ECO:0000259" key="8">
    <source>
        <dbReference type="PROSITE" id="PS51918"/>
    </source>
</evidence>
<dbReference type="InterPro" id="IPR010722">
    <property type="entry name" value="BATS_dom"/>
</dbReference>
<dbReference type="PANTHER" id="PTHR43726:SF1">
    <property type="entry name" value="BIOTIN SYNTHASE"/>
    <property type="match status" value="1"/>
</dbReference>